<dbReference type="Proteomes" id="UP000019132">
    <property type="component" value="Unassembled WGS sequence"/>
</dbReference>
<evidence type="ECO:0000259" key="7">
    <source>
        <dbReference type="Pfam" id="PF04130"/>
    </source>
</evidence>
<evidence type="ECO:0000256" key="1">
    <source>
        <dbReference type="ARBA" id="ARBA00004245"/>
    </source>
</evidence>
<dbReference type="AlphaFoldDB" id="K3WEA1"/>
<feature type="compositionally biased region" description="Polar residues" evidence="6">
    <location>
        <begin position="111"/>
        <end position="121"/>
    </location>
</feature>
<dbReference type="GO" id="GO:0000930">
    <property type="term" value="C:gamma-tubulin complex"/>
    <property type="evidence" value="ECO:0007669"/>
    <property type="project" value="TreeGrafter"/>
</dbReference>
<dbReference type="GO" id="GO:0000278">
    <property type="term" value="P:mitotic cell cycle"/>
    <property type="evidence" value="ECO:0007669"/>
    <property type="project" value="TreeGrafter"/>
</dbReference>
<feature type="region of interest" description="Disordered" evidence="6">
    <location>
        <begin position="1"/>
        <end position="37"/>
    </location>
</feature>
<dbReference type="Pfam" id="PF04130">
    <property type="entry name" value="GCP_C_terminal"/>
    <property type="match status" value="1"/>
</dbReference>
<dbReference type="InterPro" id="IPR041470">
    <property type="entry name" value="GCP_N"/>
</dbReference>
<feature type="domain" description="Gamma tubulin complex component protein N-terminal" evidence="8">
    <location>
        <begin position="542"/>
        <end position="650"/>
    </location>
</feature>
<dbReference type="VEuPathDB" id="FungiDB:PYU1_G003284"/>
<reference evidence="10" key="2">
    <citation type="submission" date="2010-04" db="EMBL/GenBank/DDBJ databases">
        <authorList>
            <person name="Buell R."/>
            <person name="Hamilton J."/>
            <person name="Hostetler J."/>
        </authorList>
    </citation>
    <scope>NUCLEOTIDE SEQUENCE [LARGE SCALE GENOMIC DNA]</scope>
    <source>
        <strain evidence="10">DAOM:BR144</strain>
    </source>
</reference>
<dbReference type="FunCoup" id="K3WEA1">
    <property type="interactions" value="12"/>
</dbReference>
<evidence type="ECO:0000256" key="6">
    <source>
        <dbReference type="SAM" id="MobiDB-lite"/>
    </source>
</evidence>
<dbReference type="Gene3D" id="1.20.120.1900">
    <property type="entry name" value="Gamma-tubulin complex, C-terminal domain"/>
    <property type="match status" value="1"/>
</dbReference>
<dbReference type="InParanoid" id="K3WEA1"/>
<organism evidence="9 10">
    <name type="scientific">Globisporangium ultimum (strain ATCC 200006 / CBS 805.95 / DAOM BR144)</name>
    <name type="common">Pythium ultimum</name>
    <dbReference type="NCBI Taxonomy" id="431595"/>
    <lineage>
        <taxon>Eukaryota</taxon>
        <taxon>Sar</taxon>
        <taxon>Stramenopiles</taxon>
        <taxon>Oomycota</taxon>
        <taxon>Peronosporomycetes</taxon>
        <taxon>Pythiales</taxon>
        <taxon>Pythiaceae</taxon>
        <taxon>Globisporangium</taxon>
    </lineage>
</organism>
<dbReference type="STRING" id="431595.K3WEA1"/>
<reference evidence="9" key="3">
    <citation type="submission" date="2015-02" db="UniProtKB">
        <authorList>
            <consortium name="EnsemblProtists"/>
        </authorList>
    </citation>
    <scope>IDENTIFICATION</scope>
    <source>
        <strain evidence="9">DAOM BR144</strain>
    </source>
</reference>
<dbReference type="PANTHER" id="PTHR19302">
    <property type="entry name" value="GAMMA TUBULIN COMPLEX PROTEIN"/>
    <property type="match status" value="1"/>
</dbReference>
<comment type="subcellular location">
    <subcellularLocation>
        <location evidence="1">Cytoplasm</location>
        <location evidence="1">Cytoskeleton</location>
    </subcellularLocation>
</comment>
<keyword evidence="3" id="KW-0963">Cytoplasm</keyword>
<keyword evidence="5" id="KW-0206">Cytoskeleton</keyword>
<name>K3WEA1_GLOUD</name>
<feature type="domain" description="Gamma tubulin complex component protein N-terminal" evidence="8">
    <location>
        <begin position="391"/>
        <end position="532"/>
    </location>
</feature>
<feature type="compositionally biased region" description="Polar residues" evidence="6">
    <location>
        <begin position="303"/>
        <end position="334"/>
    </location>
</feature>
<evidence type="ECO:0000256" key="4">
    <source>
        <dbReference type="ARBA" id="ARBA00022701"/>
    </source>
</evidence>
<keyword evidence="4" id="KW-0493">Microtubule</keyword>
<feature type="domain" description="Gamma tubulin complex component C-terminal" evidence="7">
    <location>
        <begin position="653"/>
        <end position="987"/>
    </location>
</feature>
<evidence type="ECO:0000256" key="2">
    <source>
        <dbReference type="ARBA" id="ARBA00010337"/>
    </source>
</evidence>
<dbReference type="InterPro" id="IPR007259">
    <property type="entry name" value="GCP"/>
</dbReference>
<dbReference type="GO" id="GO:0051321">
    <property type="term" value="P:meiotic cell cycle"/>
    <property type="evidence" value="ECO:0007669"/>
    <property type="project" value="TreeGrafter"/>
</dbReference>
<dbReference type="GO" id="GO:0000922">
    <property type="term" value="C:spindle pole"/>
    <property type="evidence" value="ECO:0007669"/>
    <property type="project" value="InterPro"/>
</dbReference>
<dbReference type="GO" id="GO:0043015">
    <property type="term" value="F:gamma-tubulin binding"/>
    <property type="evidence" value="ECO:0007669"/>
    <property type="project" value="InterPro"/>
</dbReference>
<dbReference type="GO" id="GO:0007020">
    <property type="term" value="P:microtubule nucleation"/>
    <property type="evidence" value="ECO:0007669"/>
    <property type="project" value="InterPro"/>
</dbReference>
<comment type="similarity">
    <text evidence="2">Belongs to the TUBGCP family.</text>
</comment>
<protein>
    <submittedName>
        <fullName evidence="9">Uncharacterized protein</fullName>
    </submittedName>
</protein>
<evidence type="ECO:0000256" key="3">
    <source>
        <dbReference type="ARBA" id="ARBA00022490"/>
    </source>
</evidence>
<dbReference type="GO" id="GO:0051011">
    <property type="term" value="F:microtubule minus-end binding"/>
    <property type="evidence" value="ECO:0007669"/>
    <property type="project" value="TreeGrafter"/>
</dbReference>
<keyword evidence="10" id="KW-1185">Reference proteome</keyword>
<dbReference type="InterPro" id="IPR042241">
    <property type="entry name" value="GCP_C_sf"/>
</dbReference>
<dbReference type="GO" id="GO:0051225">
    <property type="term" value="P:spindle assembly"/>
    <property type="evidence" value="ECO:0007669"/>
    <property type="project" value="TreeGrafter"/>
</dbReference>
<dbReference type="GO" id="GO:0005874">
    <property type="term" value="C:microtubule"/>
    <property type="evidence" value="ECO:0007669"/>
    <property type="project" value="UniProtKB-KW"/>
</dbReference>
<evidence type="ECO:0000259" key="8">
    <source>
        <dbReference type="Pfam" id="PF17681"/>
    </source>
</evidence>
<feature type="compositionally biased region" description="Pro residues" evidence="6">
    <location>
        <begin position="65"/>
        <end position="74"/>
    </location>
</feature>
<dbReference type="eggNOG" id="KOG2000">
    <property type="taxonomic scope" value="Eukaryota"/>
</dbReference>
<proteinExistence type="inferred from homology"/>
<dbReference type="EnsemblProtists" id="PYU1_T003292">
    <property type="protein sequence ID" value="PYU1_T003292"/>
    <property type="gene ID" value="PYU1_G003284"/>
</dbReference>
<feature type="region of interest" description="Disordered" evidence="6">
    <location>
        <begin position="51"/>
        <end position="154"/>
    </location>
</feature>
<dbReference type="EMBL" id="GL376603">
    <property type="status" value="NOT_ANNOTATED_CDS"/>
    <property type="molecule type" value="Genomic_DNA"/>
</dbReference>
<feature type="region of interest" description="Disordered" evidence="6">
    <location>
        <begin position="303"/>
        <end position="338"/>
    </location>
</feature>
<evidence type="ECO:0000256" key="5">
    <source>
        <dbReference type="ARBA" id="ARBA00023212"/>
    </source>
</evidence>
<dbReference type="PANTHER" id="PTHR19302:SF14">
    <property type="entry name" value="GAMMA-TUBULIN COMPLEX COMPONENT 3"/>
    <property type="match status" value="1"/>
</dbReference>
<dbReference type="GO" id="GO:0031122">
    <property type="term" value="P:cytoplasmic microtubule organization"/>
    <property type="evidence" value="ECO:0007669"/>
    <property type="project" value="TreeGrafter"/>
</dbReference>
<evidence type="ECO:0000313" key="10">
    <source>
        <dbReference type="Proteomes" id="UP000019132"/>
    </source>
</evidence>
<feature type="compositionally biased region" description="Low complexity" evidence="6">
    <location>
        <begin position="144"/>
        <end position="154"/>
    </location>
</feature>
<feature type="compositionally biased region" description="Basic and acidic residues" evidence="6">
    <location>
        <begin position="1"/>
        <end position="15"/>
    </location>
</feature>
<dbReference type="InterPro" id="IPR040457">
    <property type="entry name" value="GCP_C"/>
</dbReference>
<accession>K3WEA1</accession>
<evidence type="ECO:0000313" key="9">
    <source>
        <dbReference type="EnsemblProtists" id="PYU1_T003292"/>
    </source>
</evidence>
<sequence>MSSERENARLKRRSELLPGASSSGGIVGGGGGDASAQYSRAVPAARSLSAAVGGYGGSSSVDLNLPPPPPPPPSSSRHQQHPGFTSSSSQSSGHAIGVQRTRADDARSFAHVTSRTTSSANAAGGIYGRSSALNVSTKPPTPPSASSLASSRASTTSAAAVSISSRRSTSSSKSPRDTSVLIDKLLTAVHGAPSAITTRRVVIRLSDATAEANADSLTILEKMKRKIGANEASHYEKPHETIAKLHELYSRFVKIKNVNKKNEMLLVLYGLMDSVPPPGYQEGVVPSRPEFAALSMDKLTPATMPQTAASSSNNERPATTTPHSVHANANPSHVTKTRTEVDSLEDSFKFAVGIASSTQQSVRNKATASRTPSNGKFGSASSFEVPEEVLLRDVLYALQAIDSRYLYFDASADRFQITRSVGVPTPMRELIHKLCELGWFYRKISEYLKHHREELSFGVVGQSFCHVLNIELFDYFRLIAVLASQVDDDAEIKQPNERSFSELTLRKLLVWTQDPLDKMRLMARLIDSLVSKDFVAGLLHLGEFFVVADPNVPDDQLWARKYKLNVKMLPTFISTDLATKILVIGKSINFIRQCCGNTDWIMDAGQDLMSGTTDDEDDGVHFAELINLEIMIEKVSKTTNEYLIRTLNEKYQLVDHCRALKRYLLLGQGDFIQYLMDLLGPELSKRATQIYRHTLTNVLETALNSSNAKFETTDILARLDVELLQASTGDSGWDIFSLHYKLTSPVNTVINDAAMAQYQRIFHFLWRLKRVEHALSGSWSKDMNLGHMIQGRLPNITPIIHKCQLLRSEMIHFTSNLHNYMMFEVLETSWHKLVKDLKAAKDLDELIESHEEYIAAIKKNGFMAKDSRELLTQLKMIFDTIIMFSKTQENLYTTALKEVHEEKMRQQAIEKRTLEGTWGTSEIEADTERKRNNAFGPNSKIVCQIEDIANNFSTQLLGLLEMIRERAAGGSQGLPFLISQFDFNEYYRSKTNPSMDTDE</sequence>
<dbReference type="Pfam" id="PF17681">
    <property type="entry name" value="GCP_N_terminal"/>
    <property type="match status" value="2"/>
</dbReference>
<reference evidence="10" key="1">
    <citation type="journal article" date="2010" name="Genome Biol.">
        <title>Genome sequence of the necrotrophic plant pathogen Pythium ultimum reveals original pathogenicity mechanisms and effector repertoire.</title>
        <authorList>
            <person name="Levesque C.A."/>
            <person name="Brouwer H."/>
            <person name="Cano L."/>
            <person name="Hamilton J.P."/>
            <person name="Holt C."/>
            <person name="Huitema E."/>
            <person name="Raffaele S."/>
            <person name="Robideau G.P."/>
            <person name="Thines M."/>
            <person name="Win J."/>
            <person name="Zerillo M.M."/>
            <person name="Beakes G.W."/>
            <person name="Boore J.L."/>
            <person name="Busam D."/>
            <person name="Dumas B."/>
            <person name="Ferriera S."/>
            <person name="Fuerstenberg S.I."/>
            <person name="Gachon C.M."/>
            <person name="Gaulin E."/>
            <person name="Govers F."/>
            <person name="Grenville-Briggs L."/>
            <person name="Horner N."/>
            <person name="Hostetler J."/>
            <person name="Jiang R.H."/>
            <person name="Johnson J."/>
            <person name="Krajaejun T."/>
            <person name="Lin H."/>
            <person name="Meijer H.J."/>
            <person name="Moore B."/>
            <person name="Morris P."/>
            <person name="Phuntmart V."/>
            <person name="Puiu D."/>
            <person name="Shetty J."/>
            <person name="Stajich J.E."/>
            <person name="Tripathy S."/>
            <person name="Wawra S."/>
            <person name="van West P."/>
            <person name="Whitty B.R."/>
            <person name="Coutinho P.M."/>
            <person name="Henrissat B."/>
            <person name="Martin F."/>
            <person name="Thomas P.D."/>
            <person name="Tyler B.M."/>
            <person name="De Vries R.P."/>
            <person name="Kamoun S."/>
            <person name="Yandell M."/>
            <person name="Tisserat N."/>
            <person name="Buell C.R."/>
        </authorList>
    </citation>
    <scope>NUCLEOTIDE SEQUENCE</scope>
    <source>
        <strain evidence="10">DAOM:BR144</strain>
    </source>
</reference>
<dbReference type="HOGENOM" id="CLU_003736_1_0_1"/>